<dbReference type="AlphaFoldDB" id="A0AAV0AGC4"/>
<dbReference type="InterPro" id="IPR035965">
    <property type="entry name" value="PAS-like_dom_sf"/>
</dbReference>
<keyword evidence="3" id="KW-0157">Chromophore</keyword>
<evidence type="ECO:0000259" key="5">
    <source>
        <dbReference type="PROSITE" id="PS50112"/>
    </source>
</evidence>
<gene>
    <name evidence="6" type="ORF">PPACK8108_LOCUS870</name>
</gene>
<evidence type="ECO:0000313" key="7">
    <source>
        <dbReference type="Proteomes" id="UP001153365"/>
    </source>
</evidence>
<dbReference type="GO" id="GO:0005634">
    <property type="term" value="C:nucleus"/>
    <property type="evidence" value="ECO:0007669"/>
    <property type="project" value="TreeGrafter"/>
</dbReference>
<dbReference type="Gene3D" id="3.30.450.20">
    <property type="entry name" value="PAS domain"/>
    <property type="match status" value="3"/>
</dbReference>
<evidence type="ECO:0000313" key="6">
    <source>
        <dbReference type="EMBL" id="CAH7666516.1"/>
    </source>
</evidence>
<dbReference type="PANTHER" id="PTHR47429:SF7">
    <property type="entry name" value="GATA-FACTOR"/>
    <property type="match status" value="1"/>
</dbReference>
<evidence type="ECO:0000256" key="3">
    <source>
        <dbReference type="ARBA" id="ARBA00022991"/>
    </source>
</evidence>
<accession>A0AAV0AGC4</accession>
<dbReference type="SUPFAM" id="SSF55785">
    <property type="entry name" value="PYP-like sensor domain (PAS domain)"/>
    <property type="match status" value="3"/>
</dbReference>
<feature type="region of interest" description="Disordered" evidence="4">
    <location>
        <begin position="106"/>
        <end position="132"/>
    </location>
</feature>
<organism evidence="6 7">
    <name type="scientific">Phakopsora pachyrhizi</name>
    <name type="common">Asian soybean rust disease fungus</name>
    <dbReference type="NCBI Taxonomy" id="170000"/>
    <lineage>
        <taxon>Eukaryota</taxon>
        <taxon>Fungi</taxon>
        <taxon>Dikarya</taxon>
        <taxon>Basidiomycota</taxon>
        <taxon>Pucciniomycotina</taxon>
        <taxon>Pucciniomycetes</taxon>
        <taxon>Pucciniales</taxon>
        <taxon>Phakopsoraceae</taxon>
        <taxon>Phakopsora</taxon>
    </lineage>
</organism>
<feature type="domain" description="PAS" evidence="5">
    <location>
        <begin position="56"/>
        <end position="122"/>
    </location>
</feature>
<proteinExistence type="predicted"/>
<reference evidence="6" key="1">
    <citation type="submission" date="2022-06" db="EMBL/GenBank/DDBJ databases">
        <authorList>
            <consortium name="SYNGENTA / RWTH Aachen University"/>
        </authorList>
    </citation>
    <scope>NUCLEOTIDE SEQUENCE</scope>
</reference>
<feature type="domain" description="PAS" evidence="5">
    <location>
        <begin position="276"/>
        <end position="342"/>
    </location>
</feature>
<dbReference type="Pfam" id="PF13426">
    <property type="entry name" value="PAS_9"/>
    <property type="match status" value="1"/>
</dbReference>
<dbReference type="Pfam" id="PF08447">
    <property type="entry name" value="PAS_3"/>
    <property type="match status" value="1"/>
</dbReference>
<dbReference type="InterPro" id="IPR013655">
    <property type="entry name" value="PAS_fold_3"/>
</dbReference>
<name>A0AAV0AGC4_PHAPC</name>
<feature type="region of interest" description="Disordered" evidence="4">
    <location>
        <begin position="517"/>
        <end position="547"/>
    </location>
</feature>
<dbReference type="Proteomes" id="UP001153365">
    <property type="component" value="Unassembled WGS sequence"/>
</dbReference>
<keyword evidence="7" id="KW-1185">Reference proteome</keyword>
<feature type="region of interest" description="Disordered" evidence="4">
    <location>
        <begin position="208"/>
        <end position="238"/>
    </location>
</feature>
<dbReference type="PROSITE" id="PS50112">
    <property type="entry name" value="PAS"/>
    <property type="match status" value="2"/>
</dbReference>
<dbReference type="SMART" id="SM00086">
    <property type="entry name" value="PAC"/>
    <property type="match status" value="2"/>
</dbReference>
<dbReference type="PANTHER" id="PTHR47429">
    <property type="entry name" value="PROTEIN TWIN LOV 1"/>
    <property type="match status" value="1"/>
</dbReference>
<evidence type="ECO:0000256" key="2">
    <source>
        <dbReference type="ARBA" id="ARBA00022643"/>
    </source>
</evidence>
<keyword evidence="1" id="KW-0285">Flavoprotein</keyword>
<comment type="caution">
    <text evidence="6">The sequence shown here is derived from an EMBL/GenBank/DDBJ whole genome shotgun (WGS) entry which is preliminary data.</text>
</comment>
<sequence>MRSDSPIDKNILRGFERLKLFETPRIYSRTGFDLMGALARVERRPNPQISLGPVDTSAAIVIVDAKQQDFPIIFATPSFSSMTGYDLEEILGRNCRFLQYQPNDPRHLKQQRTNVSQKLGSPKSKQKSSLNNRPLEKIKHHIFKGEEIQSTLVNYKKDGNAFVNFLTVIPITWNTPEIEYFVGFQVDVVEQTDLIFHQIQSKRYFSHFKSQPTSNSQQKPMPSGSNPYPFATESSPEVNPSGFQKFQEIDSNLNQVSSFYTEHALKRISDPISNLTSLSHKLILGESSDLILAVSLKGRLFYVSHSSEYHLGYTSEELICDNISKICHHTDLTMILRQLKEIGNVADTPIELNFRSIKKDGSLTWMELEGKLHLEPGKGRKYVVVVGRPRQIAQIKWSMIKMLSLKEFWMRLSREALCLYCTGKVEELLSYPVRSIIGRSLIELSQTPEKGLRILEIIHQVQITGEARALKHSLAHRSGRMVPIILTVYPSHPHPLGHMKEFYCQVALDGEDANQSCDPPFSFPGHQSESPSNQPARTTFHPKPLDSNLFSQLETHKTTAWKRSERFQ</sequence>
<evidence type="ECO:0000256" key="4">
    <source>
        <dbReference type="SAM" id="MobiDB-lite"/>
    </source>
</evidence>
<dbReference type="EMBL" id="CALTRL010000119">
    <property type="protein sequence ID" value="CAH7666516.1"/>
    <property type="molecule type" value="Genomic_DNA"/>
</dbReference>
<protein>
    <submittedName>
        <fullName evidence="6">Expressed protein</fullName>
    </submittedName>
</protein>
<dbReference type="SMART" id="SM00091">
    <property type="entry name" value="PAS"/>
    <property type="match status" value="3"/>
</dbReference>
<dbReference type="InterPro" id="IPR000014">
    <property type="entry name" value="PAS"/>
</dbReference>
<dbReference type="NCBIfam" id="TIGR00229">
    <property type="entry name" value="sensory_box"/>
    <property type="match status" value="1"/>
</dbReference>
<keyword evidence="2" id="KW-0288">FMN</keyword>
<dbReference type="CDD" id="cd00130">
    <property type="entry name" value="PAS"/>
    <property type="match status" value="3"/>
</dbReference>
<feature type="compositionally biased region" description="Polar residues" evidence="4">
    <location>
        <begin position="525"/>
        <end position="537"/>
    </location>
</feature>
<dbReference type="InterPro" id="IPR001610">
    <property type="entry name" value="PAC"/>
</dbReference>
<evidence type="ECO:0000256" key="1">
    <source>
        <dbReference type="ARBA" id="ARBA00022630"/>
    </source>
</evidence>